<dbReference type="InterPro" id="IPR036318">
    <property type="entry name" value="FAD-bd_PCMH-like_sf"/>
</dbReference>
<sequence length="418" mass="47487">MLIAIILLLLVSAFFSSSETALTAVDKRKIQTQAKNGDEKAERLYKLLSTPSEFITTILIGNNIANIILPTIVTAMAIQYEWSVAFASLVITVTIIVCSEVVPKSVAAAFPERISYAAGPVIRLVIIVLKPVTWILNKLTDAITRILSKGENPGWTVSKEEILNMVEIADSEGSLHKDESDRLKGVLDFQNLNVKDVLTTPRTEMDAIKMDAAFDEVRRTVVDLMHTRYPVYDNDLDDIVGVFHSKYILQWSLEPDKTLMDFCDPEPLMIYEFQPVEEVLRKMTKERRHLAVVLDEYGGTEGILTHEDIIESMLGFDIEDETDLENDALIDYLKVDEIVCDGKITLHRLNIQFDTDISEEEDTLSGYLFKLFYNIPEEGDTMMDENHLKFEVLIMENQMIRKVRITKTVPSDNIIEEE</sequence>
<dbReference type="Pfam" id="PF00571">
    <property type="entry name" value="CBS"/>
    <property type="match status" value="1"/>
</dbReference>
<dbReference type="InterPro" id="IPR000644">
    <property type="entry name" value="CBS_dom"/>
</dbReference>
<keyword evidence="14" id="KW-1185">Reference proteome</keyword>
<feature type="domain" description="CNNM transmembrane" evidence="12">
    <location>
        <begin position="1"/>
        <end position="179"/>
    </location>
</feature>
<dbReference type="SUPFAM" id="SSF56176">
    <property type="entry name" value="FAD-binding/transporter-associated domain-like"/>
    <property type="match status" value="1"/>
</dbReference>
<evidence type="ECO:0000313" key="14">
    <source>
        <dbReference type="Proteomes" id="UP001597519"/>
    </source>
</evidence>
<feature type="chain" id="PRO_5046912973" evidence="10">
    <location>
        <begin position="24"/>
        <end position="418"/>
    </location>
</feature>
<dbReference type="Proteomes" id="UP001597519">
    <property type="component" value="Unassembled WGS sequence"/>
</dbReference>
<comment type="caution">
    <text evidence="13">The sequence shown here is derived from an EMBL/GenBank/DDBJ whole genome shotgun (WGS) entry which is preliminary data.</text>
</comment>
<feature type="domain" description="CBS" evidence="11">
    <location>
        <begin position="263"/>
        <end position="321"/>
    </location>
</feature>
<dbReference type="Gene3D" id="3.30.465.10">
    <property type="match status" value="1"/>
</dbReference>
<keyword evidence="5 9" id="KW-1133">Transmembrane helix</keyword>
<dbReference type="Pfam" id="PF01595">
    <property type="entry name" value="CNNM"/>
    <property type="match status" value="1"/>
</dbReference>
<dbReference type="PANTHER" id="PTHR22777">
    <property type="entry name" value="HEMOLYSIN-RELATED"/>
    <property type="match status" value="1"/>
</dbReference>
<keyword evidence="6 8" id="KW-0129">CBS domain</keyword>
<evidence type="ECO:0000259" key="11">
    <source>
        <dbReference type="PROSITE" id="PS51371"/>
    </source>
</evidence>
<evidence type="ECO:0000259" key="12">
    <source>
        <dbReference type="PROSITE" id="PS51846"/>
    </source>
</evidence>
<evidence type="ECO:0000256" key="1">
    <source>
        <dbReference type="ARBA" id="ARBA00004141"/>
    </source>
</evidence>
<dbReference type="InterPro" id="IPR044751">
    <property type="entry name" value="Ion_transp-like_CBS"/>
</dbReference>
<protein>
    <submittedName>
        <fullName evidence="13">Hemolysin family protein</fullName>
    </submittedName>
</protein>
<dbReference type="Gene3D" id="3.10.580.10">
    <property type="entry name" value="CBS-domain"/>
    <property type="match status" value="1"/>
</dbReference>
<reference evidence="14" key="1">
    <citation type="journal article" date="2019" name="Int. J. Syst. Evol. Microbiol.">
        <title>The Global Catalogue of Microorganisms (GCM) 10K type strain sequencing project: providing services to taxonomists for standard genome sequencing and annotation.</title>
        <authorList>
            <consortium name="The Broad Institute Genomics Platform"/>
            <consortium name="The Broad Institute Genome Sequencing Center for Infectious Disease"/>
            <person name="Wu L."/>
            <person name="Ma J."/>
        </authorList>
    </citation>
    <scope>NUCLEOTIDE SEQUENCE [LARGE SCALE GENOMIC DNA]</scope>
    <source>
        <strain evidence="14">KCTC 33575</strain>
    </source>
</reference>
<proteinExistence type="inferred from homology"/>
<evidence type="ECO:0000256" key="7">
    <source>
        <dbReference type="ARBA" id="ARBA00023136"/>
    </source>
</evidence>
<dbReference type="CDD" id="cd04590">
    <property type="entry name" value="CBS_pair_CorC_HlyC_assoc"/>
    <property type="match status" value="1"/>
</dbReference>
<dbReference type="RefSeq" id="WP_377773820.1">
    <property type="nucleotide sequence ID" value="NZ_JBHUOQ010000003.1"/>
</dbReference>
<accession>A0ABW5WWE1</accession>
<name>A0ABW5WWE1_9STAP</name>
<evidence type="ECO:0000256" key="2">
    <source>
        <dbReference type="ARBA" id="ARBA00006337"/>
    </source>
</evidence>
<organism evidence="13 14">
    <name type="scientific">Corticicoccus populi</name>
    <dbReference type="NCBI Taxonomy" id="1812821"/>
    <lineage>
        <taxon>Bacteria</taxon>
        <taxon>Bacillati</taxon>
        <taxon>Bacillota</taxon>
        <taxon>Bacilli</taxon>
        <taxon>Bacillales</taxon>
        <taxon>Staphylococcaceae</taxon>
        <taxon>Corticicoccus</taxon>
    </lineage>
</organism>
<evidence type="ECO:0000256" key="6">
    <source>
        <dbReference type="ARBA" id="ARBA00023122"/>
    </source>
</evidence>
<dbReference type="SMART" id="SM01091">
    <property type="entry name" value="CorC_HlyC"/>
    <property type="match status" value="1"/>
</dbReference>
<gene>
    <name evidence="13" type="ORF">ACFSX4_09095</name>
</gene>
<dbReference type="InterPro" id="IPR016169">
    <property type="entry name" value="FAD-bd_PCMH_sub2"/>
</dbReference>
<evidence type="ECO:0000256" key="5">
    <source>
        <dbReference type="ARBA" id="ARBA00022989"/>
    </source>
</evidence>
<dbReference type="SUPFAM" id="SSF54631">
    <property type="entry name" value="CBS-domain pair"/>
    <property type="match status" value="1"/>
</dbReference>
<keyword evidence="4" id="KW-0677">Repeat</keyword>
<feature type="signal peptide" evidence="10">
    <location>
        <begin position="1"/>
        <end position="23"/>
    </location>
</feature>
<dbReference type="InterPro" id="IPR046342">
    <property type="entry name" value="CBS_dom_sf"/>
</dbReference>
<evidence type="ECO:0000313" key="13">
    <source>
        <dbReference type="EMBL" id="MFD2830617.1"/>
    </source>
</evidence>
<evidence type="ECO:0000256" key="10">
    <source>
        <dbReference type="SAM" id="SignalP"/>
    </source>
</evidence>
<evidence type="ECO:0000256" key="8">
    <source>
        <dbReference type="PROSITE-ProRule" id="PRU00703"/>
    </source>
</evidence>
<keyword evidence="10" id="KW-0732">Signal</keyword>
<comment type="subcellular location">
    <subcellularLocation>
        <location evidence="1">Membrane</location>
        <topology evidence="1">Multi-pass membrane protein</topology>
    </subcellularLocation>
</comment>
<dbReference type="InterPro" id="IPR002550">
    <property type="entry name" value="CNNM"/>
</dbReference>
<dbReference type="PROSITE" id="PS51371">
    <property type="entry name" value="CBS"/>
    <property type="match status" value="1"/>
</dbReference>
<comment type="similarity">
    <text evidence="2">Belongs to the UPF0053 family.</text>
</comment>
<dbReference type="InterPro" id="IPR005170">
    <property type="entry name" value="Transptr-assoc_dom"/>
</dbReference>
<keyword evidence="7 9" id="KW-0472">Membrane</keyword>
<keyword evidence="3 9" id="KW-0812">Transmembrane</keyword>
<dbReference type="Pfam" id="PF03471">
    <property type="entry name" value="CorC_HlyC"/>
    <property type="match status" value="1"/>
</dbReference>
<evidence type="ECO:0000256" key="4">
    <source>
        <dbReference type="ARBA" id="ARBA00022737"/>
    </source>
</evidence>
<dbReference type="EMBL" id="JBHUOQ010000003">
    <property type="protein sequence ID" value="MFD2830617.1"/>
    <property type="molecule type" value="Genomic_DNA"/>
</dbReference>
<dbReference type="PROSITE" id="PS51846">
    <property type="entry name" value="CNNM"/>
    <property type="match status" value="1"/>
</dbReference>
<evidence type="ECO:0000256" key="9">
    <source>
        <dbReference type="PROSITE-ProRule" id="PRU01193"/>
    </source>
</evidence>
<dbReference type="PANTHER" id="PTHR22777:SF17">
    <property type="entry name" value="UPF0053 PROTEIN SLL0260"/>
    <property type="match status" value="1"/>
</dbReference>
<evidence type="ECO:0000256" key="3">
    <source>
        <dbReference type="ARBA" id="ARBA00022692"/>
    </source>
</evidence>